<dbReference type="EMBL" id="ML996248">
    <property type="protein sequence ID" value="KAF2729357.1"/>
    <property type="molecule type" value="Genomic_DNA"/>
</dbReference>
<dbReference type="Proteomes" id="UP000799444">
    <property type="component" value="Unassembled WGS sequence"/>
</dbReference>
<proteinExistence type="predicted"/>
<evidence type="ECO:0000313" key="1">
    <source>
        <dbReference type="EMBL" id="KAF2729357.1"/>
    </source>
</evidence>
<keyword evidence="2" id="KW-1185">Reference proteome</keyword>
<accession>A0A9P4UUX2</accession>
<name>A0A9P4UUX2_9PLEO</name>
<sequence>MYPAHRCTPLATAVVASMHLYPLHVPNCRRQNLLDAMKAHTNFLELNPDQRSNVLEGKYTSISLRQCHTQMHHIAAEFRLLARPRHDIPVEQNNR</sequence>
<evidence type="ECO:0000313" key="2">
    <source>
        <dbReference type="Proteomes" id="UP000799444"/>
    </source>
</evidence>
<organism evidence="1 2">
    <name type="scientific">Polyplosphaeria fusca</name>
    <dbReference type="NCBI Taxonomy" id="682080"/>
    <lineage>
        <taxon>Eukaryota</taxon>
        <taxon>Fungi</taxon>
        <taxon>Dikarya</taxon>
        <taxon>Ascomycota</taxon>
        <taxon>Pezizomycotina</taxon>
        <taxon>Dothideomycetes</taxon>
        <taxon>Pleosporomycetidae</taxon>
        <taxon>Pleosporales</taxon>
        <taxon>Tetraplosphaeriaceae</taxon>
        <taxon>Polyplosphaeria</taxon>
    </lineage>
</organism>
<comment type="caution">
    <text evidence="1">The sequence shown here is derived from an EMBL/GenBank/DDBJ whole genome shotgun (WGS) entry which is preliminary data.</text>
</comment>
<gene>
    <name evidence="1" type="ORF">EJ04DRAFT_75110</name>
</gene>
<protein>
    <submittedName>
        <fullName evidence="1">Uncharacterized protein</fullName>
    </submittedName>
</protein>
<dbReference type="AlphaFoldDB" id="A0A9P4UUX2"/>
<reference evidence="1" key="1">
    <citation type="journal article" date="2020" name="Stud. Mycol.">
        <title>101 Dothideomycetes genomes: a test case for predicting lifestyles and emergence of pathogens.</title>
        <authorList>
            <person name="Haridas S."/>
            <person name="Albert R."/>
            <person name="Binder M."/>
            <person name="Bloem J."/>
            <person name="Labutti K."/>
            <person name="Salamov A."/>
            <person name="Andreopoulos B."/>
            <person name="Baker S."/>
            <person name="Barry K."/>
            <person name="Bills G."/>
            <person name="Bluhm B."/>
            <person name="Cannon C."/>
            <person name="Castanera R."/>
            <person name="Culley D."/>
            <person name="Daum C."/>
            <person name="Ezra D."/>
            <person name="Gonzalez J."/>
            <person name="Henrissat B."/>
            <person name="Kuo A."/>
            <person name="Liang C."/>
            <person name="Lipzen A."/>
            <person name="Lutzoni F."/>
            <person name="Magnuson J."/>
            <person name="Mondo S."/>
            <person name="Nolan M."/>
            <person name="Ohm R."/>
            <person name="Pangilinan J."/>
            <person name="Park H.-J."/>
            <person name="Ramirez L."/>
            <person name="Alfaro M."/>
            <person name="Sun H."/>
            <person name="Tritt A."/>
            <person name="Yoshinaga Y."/>
            <person name="Zwiers L.-H."/>
            <person name="Turgeon B."/>
            <person name="Goodwin S."/>
            <person name="Spatafora J."/>
            <person name="Crous P."/>
            <person name="Grigoriev I."/>
        </authorList>
    </citation>
    <scope>NUCLEOTIDE SEQUENCE</scope>
    <source>
        <strain evidence="1">CBS 125425</strain>
    </source>
</reference>